<evidence type="ECO:0000313" key="3">
    <source>
        <dbReference type="Proteomes" id="UP000479190"/>
    </source>
</evidence>
<dbReference type="EMBL" id="CADCXV010001527">
    <property type="protein sequence ID" value="CAB0045086.1"/>
    <property type="molecule type" value="Genomic_DNA"/>
</dbReference>
<dbReference type="AlphaFoldDB" id="A0A6H5J4R9"/>
<keyword evidence="3" id="KW-1185">Reference proteome</keyword>
<evidence type="ECO:0000256" key="1">
    <source>
        <dbReference type="SAM" id="MobiDB-lite"/>
    </source>
</evidence>
<accession>A0A6H5J4R9</accession>
<feature type="region of interest" description="Disordered" evidence="1">
    <location>
        <begin position="121"/>
        <end position="142"/>
    </location>
</feature>
<sequence length="332" mass="37110">MGAAGGIKVANYGSLLTLGLACAYPMYPGQIRILFGAHTRLHTMAGSRKRAPRGSTQQQQTQQQQQQMICGNRAKRRIPCEIVIFTRIALHIAAELSGSSSSSGTYKHVCAHRKSAVRSSSSSSSICELERPRGRAEKSNKTSSELPLPLLLLQLRLATARAAAGGSSQVSYARRSSLSTHMRDDVNIRRSHCRTEARARASLTLIADKLKVTCNRQMCRGGVLRACNNIPRLGTRRKIKKKGEDVFQHILTMNGRRRVCAPANVVYRITQQHRWRQGDKTETRAKQAPSHTCIMCIDARRRRRGARFISNFSCATLRNSHLEYRRHKSATY</sequence>
<protein>
    <submittedName>
        <fullName evidence="2">Uncharacterized protein</fullName>
    </submittedName>
</protein>
<name>A0A6H5J4R9_9HYME</name>
<gene>
    <name evidence="2" type="ORF">TBRA_LOCUS16632</name>
</gene>
<dbReference type="Proteomes" id="UP000479190">
    <property type="component" value="Unassembled WGS sequence"/>
</dbReference>
<proteinExistence type="predicted"/>
<organism evidence="2 3">
    <name type="scientific">Trichogramma brassicae</name>
    <dbReference type="NCBI Taxonomy" id="86971"/>
    <lineage>
        <taxon>Eukaryota</taxon>
        <taxon>Metazoa</taxon>
        <taxon>Ecdysozoa</taxon>
        <taxon>Arthropoda</taxon>
        <taxon>Hexapoda</taxon>
        <taxon>Insecta</taxon>
        <taxon>Pterygota</taxon>
        <taxon>Neoptera</taxon>
        <taxon>Endopterygota</taxon>
        <taxon>Hymenoptera</taxon>
        <taxon>Apocrita</taxon>
        <taxon>Proctotrupomorpha</taxon>
        <taxon>Chalcidoidea</taxon>
        <taxon>Trichogrammatidae</taxon>
        <taxon>Trichogramma</taxon>
    </lineage>
</organism>
<feature type="compositionally biased region" description="Basic and acidic residues" evidence="1">
    <location>
        <begin position="128"/>
        <end position="140"/>
    </location>
</feature>
<reference evidence="2 3" key="1">
    <citation type="submission" date="2020-02" db="EMBL/GenBank/DDBJ databases">
        <authorList>
            <person name="Ferguson B K."/>
        </authorList>
    </citation>
    <scope>NUCLEOTIDE SEQUENCE [LARGE SCALE GENOMIC DNA]</scope>
</reference>
<feature type="region of interest" description="Disordered" evidence="1">
    <location>
        <begin position="44"/>
        <end position="64"/>
    </location>
</feature>
<evidence type="ECO:0000313" key="2">
    <source>
        <dbReference type="EMBL" id="CAB0045086.1"/>
    </source>
</evidence>